<keyword evidence="3" id="KW-0812">Transmembrane</keyword>
<dbReference type="InterPro" id="IPR002475">
    <property type="entry name" value="Bcl2-like"/>
</dbReference>
<feature type="transmembrane region" description="Helical" evidence="3">
    <location>
        <begin position="206"/>
        <end position="224"/>
    </location>
</feature>
<evidence type="ECO:0000256" key="2">
    <source>
        <dbReference type="ARBA" id="ARBA00022703"/>
    </source>
</evidence>
<dbReference type="GO" id="GO:0006915">
    <property type="term" value="P:apoptotic process"/>
    <property type="evidence" value="ECO:0007669"/>
    <property type="project" value="UniProtKB-KW"/>
</dbReference>
<dbReference type="Pfam" id="PF00452">
    <property type="entry name" value="Bcl-2"/>
    <property type="match status" value="1"/>
</dbReference>
<dbReference type="CDD" id="cd06845">
    <property type="entry name" value="Bcl-2_like"/>
    <property type="match status" value="1"/>
</dbReference>
<dbReference type="InterPro" id="IPR036834">
    <property type="entry name" value="Bcl-2-like_sf"/>
</dbReference>
<dbReference type="OMA" id="IALTWPH"/>
<dbReference type="STRING" id="42156.A0A3P6V8H7"/>
<comment type="similarity">
    <text evidence="1">Belongs to the Bcl-2 family.</text>
</comment>
<dbReference type="Gene3D" id="1.10.437.10">
    <property type="entry name" value="Blc2-like"/>
    <property type="match status" value="1"/>
</dbReference>
<keyword evidence="6" id="KW-1185">Reference proteome</keyword>
<evidence type="ECO:0000313" key="5">
    <source>
        <dbReference type="EMBL" id="VDK86501.1"/>
    </source>
</evidence>
<dbReference type="GO" id="GO:0042981">
    <property type="term" value="P:regulation of apoptotic process"/>
    <property type="evidence" value="ECO:0007669"/>
    <property type="project" value="InterPro"/>
</dbReference>
<proteinExistence type="inferred from homology"/>
<evidence type="ECO:0000259" key="4">
    <source>
        <dbReference type="SMART" id="SM00337"/>
    </source>
</evidence>
<gene>
    <name evidence="5" type="ORF">NLS_LOCUS7653</name>
</gene>
<name>A0A3P6V8H7_LITSI</name>
<evidence type="ECO:0000256" key="3">
    <source>
        <dbReference type="SAM" id="Phobius"/>
    </source>
</evidence>
<feature type="domain" description="Bcl-2 Bcl-2 homology region 1-3" evidence="4">
    <location>
        <begin position="66"/>
        <end position="171"/>
    </location>
</feature>
<evidence type="ECO:0000313" key="6">
    <source>
        <dbReference type="Proteomes" id="UP000277928"/>
    </source>
</evidence>
<accession>A0A3P6V8H7</accession>
<dbReference type="SUPFAM" id="SSF56854">
    <property type="entry name" value="Bcl-2 inhibitors of programmed cell death"/>
    <property type="match status" value="1"/>
</dbReference>
<protein>
    <recommendedName>
        <fullName evidence="4">Bcl-2 Bcl-2 homology region 1-3 domain-containing protein</fullName>
    </recommendedName>
</protein>
<dbReference type="EMBL" id="UYRX01000823">
    <property type="protein sequence ID" value="VDK86501.1"/>
    <property type="molecule type" value="Genomic_DNA"/>
</dbReference>
<dbReference type="SMART" id="SM00337">
    <property type="entry name" value="BCL"/>
    <property type="match status" value="1"/>
</dbReference>
<dbReference type="AlphaFoldDB" id="A0A3P6V8H7"/>
<dbReference type="PROSITE" id="PS50062">
    <property type="entry name" value="BCL2_FAMILY"/>
    <property type="match status" value="1"/>
</dbReference>
<keyword evidence="3" id="KW-1133">Transmembrane helix</keyword>
<dbReference type="OrthoDB" id="6021377at2759"/>
<dbReference type="InterPro" id="IPR046371">
    <property type="entry name" value="Bcl-2_BH1-3"/>
</dbReference>
<evidence type="ECO:0000256" key="1">
    <source>
        <dbReference type="ARBA" id="ARBA00009458"/>
    </source>
</evidence>
<keyword evidence="2" id="KW-0053">Apoptosis</keyword>
<sequence>MFISDSISSKYDRSEDSNEWLGCQNDIHCIQDFVADYIYYRIRVHGNRKLPKFIHPCKQNLESYLVRSVALIFEEKHEEELGKMMETLCESDSFSLSRYVEIMEHFVCVENETPSQMSYGRLIALIALAGLIATRLSDMKCFGEVSLVMSHTSKFLQKRIALTWPHHKRSWSKFFDLARTIIKLNKKEKTESEVEKNKFWSTINRLTVFGVLSITVFTLFKFMLRTR</sequence>
<organism evidence="5 6">
    <name type="scientific">Litomosoides sigmodontis</name>
    <name type="common">Filarial nematode worm</name>
    <dbReference type="NCBI Taxonomy" id="42156"/>
    <lineage>
        <taxon>Eukaryota</taxon>
        <taxon>Metazoa</taxon>
        <taxon>Ecdysozoa</taxon>
        <taxon>Nematoda</taxon>
        <taxon>Chromadorea</taxon>
        <taxon>Rhabditida</taxon>
        <taxon>Spirurina</taxon>
        <taxon>Spiruromorpha</taxon>
        <taxon>Filarioidea</taxon>
        <taxon>Onchocercidae</taxon>
        <taxon>Litomosoides</taxon>
    </lineage>
</organism>
<dbReference type="Proteomes" id="UP000277928">
    <property type="component" value="Unassembled WGS sequence"/>
</dbReference>
<keyword evidence="3" id="KW-0472">Membrane</keyword>
<dbReference type="InterPro" id="IPR026298">
    <property type="entry name" value="Bcl-2_fam"/>
</dbReference>
<reference evidence="5 6" key="1">
    <citation type="submission" date="2018-08" db="EMBL/GenBank/DDBJ databases">
        <authorList>
            <person name="Laetsch R D."/>
            <person name="Stevens L."/>
            <person name="Kumar S."/>
            <person name="Blaxter L. M."/>
        </authorList>
    </citation>
    <scope>NUCLEOTIDE SEQUENCE [LARGE SCALE GENOMIC DNA]</scope>
</reference>